<dbReference type="EMBL" id="GGEC01083040">
    <property type="protein sequence ID" value="MBX63524.1"/>
    <property type="molecule type" value="Transcribed_RNA"/>
</dbReference>
<reference evidence="2" key="1">
    <citation type="submission" date="2018-02" db="EMBL/GenBank/DDBJ databases">
        <title>Rhizophora mucronata_Transcriptome.</title>
        <authorList>
            <person name="Meera S.P."/>
            <person name="Sreeshan A."/>
            <person name="Augustine A."/>
        </authorList>
    </citation>
    <scope>NUCLEOTIDE SEQUENCE</scope>
    <source>
        <tissue evidence="2">Leaf</tissue>
    </source>
</reference>
<dbReference type="AlphaFoldDB" id="A0A2P2Q9B9"/>
<feature type="transmembrane region" description="Helical" evidence="1">
    <location>
        <begin position="6"/>
        <end position="26"/>
    </location>
</feature>
<protein>
    <submittedName>
        <fullName evidence="2">Uncharacterized protein</fullName>
    </submittedName>
</protein>
<accession>A0A2P2Q9B9</accession>
<name>A0A2P2Q9B9_RHIMU</name>
<evidence type="ECO:0000313" key="2">
    <source>
        <dbReference type="EMBL" id="MBX63524.1"/>
    </source>
</evidence>
<sequence length="46" mass="5443">MRHQSLGFAILTLTFKFLTCFVLLLYQNFWLHQHQRATAQINSMAC</sequence>
<organism evidence="2">
    <name type="scientific">Rhizophora mucronata</name>
    <name type="common">Asiatic mangrove</name>
    <dbReference type="NCBI Taxonomy" id="61149"/>
    <lineage>
        <taxon>Eukaryota</taxon>
        <taxon>Viridiplantae</taxon>
        <taxon>Streptophyta</taxon>
        <taxon>Embryophyta</taxon>
        <taxon>Tracheophyta</taxon>
        <taxon>Spermatophyta</taxon>
        <taxon>Magnoliopsida</taxon>
        <taxon>eudicotyledons</taxon>
        <taxon>Gunneridae</taxon>
        <taxon>Pentapetalae</taxon>
        <taxon>rosids</taxon>
        <taxon>fabids</taxon>
        <taxon>Malpighiales</taxon>
        <taxon>Rhizophoraceae</taxon>
        <taxon>Rhizophora</taxon>
    </lineage>
</organism>
<evidence type="ECO:0000256" key="1">
    <source>
        <dbReference type="SAM" id="Phobius"/>
    </source>
</evidence>
<keyword evidence="1" id="KW-0812">Transmembrane</keyword>
<keyword evidence="1" id="KW-0472">Membrane</keyword>
<proteinExistence type="predicted"/>
<keyword evidence="1" id="KW-1133">Transmembrane helix</keyword>